<proteinExistence type="predicted"/>
<name>A0A841MZU5_9FLAO</name>
<evidence type="ECO:0000313" key="2">
    <source>
        <dbReference type="Proteomes" id="UP000589738"/>
    </source>
</evidence>
<comment type="caution">
    <text evidence="1">The sequence shown here is derived from an EMBL/GenBank/DDBJ whole genome shotgun (WGS) entry which is preliminary data.</text>
</comment>
<dbReference type="Proteomes" id="UP000589738">
    <property type="component" value="Unassembled WGS sequence"/>
</dbReference>
<protein>
    <submittedName>
        <fullName evidence="1">Uncharacterized protein</fullName>
    </submittedName>
</protein>
<accession>A0A841MZU5</accession>
<dbReference type="AlphaFoldDB" id="A0A841MZU5"/>
<reference evidence="1 2" key="1">
    <citation type="submission" date="2020-08" db="EMBL/GenBank/DDBJ databases">
        <title>Functional genomics of gut bacteria from endangered species of beetles.</title>
        <authorList>
            <person name="Carlos-Shanley C."/>
        </authorList>
    </citation>
    <scope>NUCLEOTIDE SEQUENCE [LARGE SCALE GENOMIC DNA]</scope>
    <source>
        <strain evidence="1 2">S00136</strain>
    </source>
</reference>
<dbReference type="RefSeq" id="WP_184159560.1">
    <property type="nucleotide sequence ID" value="NZ_JACHLC010000001.1"/>
</dbReference>
<evidence type="ECO:0000313" key="1">
    <source>
        <dbReference type="EMBL" id="MBB6370074.1"/>
    </source>
</evidence>
<organism evidence="1 2">
    <name type="scientific">Chryseobacterium shigense</name>
    <dbReference type="NCBI Taxonomy" id="297244"/>
    <lineage>
        <taxon>Bacteria</taxon>
        <taxon>Pseudomonadati</taxon>
        <taxon>Bacteroidota</taxon>
        <taxon>Flavobacteriia</taxon>
        <taxon>Flavobacteriales</taxon>
        <taxon>Weeksellaceae</taxon>
        <taxon>Chryseobacterium group</taxon>
        <taxon>Chryseobacterium</taxon>
    </lineage>
</organism>
<dbReference type="EMBL" id="JACHLC010000001">
    <property type="protein sequence ID" value="MBB6370074.1"/>
    <property type="molecule type" value="Genomic_DNA"/>
</dbReference>
<gene>
    <name evidence="1" type="ORF">HNP36_001127</name>
</gene>
<sequence length="82" mass="9364">MHFDFFTFLIYSPRGSSENAAKSRRLLGACKNGNPDFSRILAGQIIENNESSFFDNSVLVPIPRSTRLLRELYFPLTSLLKH</sequence>
<keyword evidence="2" id="KW-1185">Reference proteome</keyword>